<dbReference type="GO" id="GO:0000156">
    <property type="term" value="F:phosphorelay response regulator activity"/>
    <property type="evidence" value="ECO:0007669"/>
    <property type="project" value="TreeGrafter"/>
</dbReference>
<feature type="domain" description="Response regulatory" evidence="8">
    <location>
        <begin position="9"/>
        <end position="122"/>
    </location>
</feature>
<evidence type="ECO:0000313" key="11">
    <source>
        <dbReference type="Proteomes" id="UP000005984"/>
    </source>
</evidence>
<evidence type="ECO:0000256" key="5">
    <source>
        <dbReference type="ARBA" id="ARBA00023163"/>
    </source>
</evidence>
<evidence type="ECO:0000259" key="8">
    <source>
        <dbReference type="PROSITE" id="PS50110"/>
    </source>
</evidence>
<dbReference type="GO" id="GO:0032993">
    <property type="term" value="C:protein-DNA complex"/>
    <property type="evidence" value="ECO:0007669"/>
    <property type="project" value="TreeGrafter"/>
</dbReference>
<evidence type="ECO:0000256" key="3">
    <source>
        <dbReference type="ARBA" id="ARBA00023015"/>
    </source>
</evidence>
<dbReference type="Gene3D" id="3.40.50.2300">
    <property type="match status" value="1"/>
</dbReference>
<evidence type="ECO:0000256" key="2">
    <source>
        <dbReference type="ARBA" id="ARBA00023012"/>
    </source>
</evidence>
<keyword evidence="1 6" id="KW-0597">Phosphoprotein</keyword>
<dbReference type="InterPro" id="IPR039420">
    <property type="entry name" value="WalR-like"/>
</dbReference>
<evidence type="ECO:0000256" key="6">
    <source>
        <dbReference type="PROSITE-ProRule" id="PRU00169"/>
    </source>
</evidence>
<dbReference type="eggNOG" id="COG0745">
    <property type="taxonomic scope" value="Bacteria"/>
</dbReference>
<dbReference type="SUPFAM" id="SSF52172">
    <property type="entry name" value="CheY-like"/>
    <property type="match status" value="1"/>
</dbReference>
<dbReference type="InterPro" id="IPR001867">
    <property type="entry name" value="OmpR/PhoB-type_DNA-bd"/>
</dbReference>
<gene>
    <name evidence="10" type="ORF">HMPREF0072_2079</name>
</gene>
<dbReference type="SMART" id="SM00862">
    <property type="entry name" value="Trans_reg_C"/>
    <property type="match status" value="1"/>
</dbReference>
<keyword evidence="5" id="KW-0804">Transcription</keyword>
<dbReference type="Proteomes" id="UP000005984">
    <property type="component" value="Unassembled WGS sequence"/>
</dbReference>
<dbReference type="CDD" id="cd17574">
    <property type="entry name" value="REC_OmpR"/>
    <property type="match status" value="1"/>
</dbReference>
<dbReference type="Pfam" id="PF00486">
    <property type="entry name" value="Trans_reg_C"/>
    <property type="match status" value="1"/>
</dbReference>
<dbReference type="EMBL" id="ABYO01000281">
    <property type="protein sequence ID" value="EEI85403.1"/>
    <property type="molecule type" value="Genomic_DNA"/>
</dbReference>
<dbReference type="AlphaFoldDB" id="C2BIA9"/>
<sequence length="228" mass="26155">MKGLLIMKKILIIEDDRNLLNELREFLGNRGYEVSSIDNFLKASEEALDLKPDLVILDINLPGISGFDICRSLKEKSNIPILMLTSRIGIEDEIKGLEIGADEYLAKPVDTRRLILRMEKLLNLFDHFQDIISVGELRLELSTCKLSYKDAYLILPQTEADIVKKLMESYPEIVTKDDLLEAVWSTIYIDENILQVNITRLRKKLKNLSPYNIYNKRGSGYGLGVYDE</sequence>
<dbReference type="GO" id="GO:0000976">
    <property type="term" value="F:transcription cis-regulatory region binding"/>
    <property type="evidence" value="ECO:0007669"/>
    <property type="project" value="TreeGrafter"/>
</dbReference>
<dbReference type="SUPFAM" id="SSF46894">
    <property type="entry name" value="C-terminal effector domain of the bipartite response regulators"/>
    <property type="match status" value="1"/>
</dbReference>
<evidence type="ECO:0000259" key="9">
    <source>
        <dbReference type="PROSITE" id="PS51755"/>
    </source>
</evidence>
<keyword evidence="3" id="KW-0805">Transcription regulation</keyword>
<evidence type="ECO:0000256" key="4">
    <source>
        <dbReference type="ARBA" id="ARBA00023125"/>
    </source>
</evidence>
<keyword evidence="11" id="KW-1185">Reference proteome</keyword>
<comment type="caution">
    <text evidence="10">The sequence shown here is derived from an EMBL/GenBank/DDBJ whole genome shotgun (WGS) entry which is preliminary data.</text>
</comment>
<protein>
    <submittedName>
        <fullName evidence="10">Response regulator receiver domain protein</fullName>
    </submittedName>
</protein>
<dbReference type="RefSeq" id="WP_004828759.1">
    <property type="nucleotide sequence ID" value="NZ_GG666047.1"/>
</dbReference>
<dbReference type="InterPro" id="IPR036388">
    <property type="entry name" value="WH-like_DNA-bd_sf"/>
</dbReference>
<feature type="domain" description="OmpR/PhoB-type" evidence="9">
    <location>
        <begin position="129"/>
        <end position="225"/>
    </location>
</feature>
<dbReference type="GO" id="GO:0005829">
    <property type="term" value="C:cytosol"/>
    <property type="evidence" value="ECO:0007669"/>
    <property type="project" value="TreeGrafter"/>
</dbReference>
<proteinExistence type="predicted"/>
<name>C2BIA9_9FIRM</name>
<dbReference type="InterPro" id="IPR001789">
    <property type="entry name" value="Sig_transdc_resp-reg_receiver"/>
</dbReference>
<dbReference type="HOGENOM" id="CLU_000445_30_3_9"/>
<reference evidence="10 11" key="1">
    <citation type="submission" date="2008-10" db="EMBL/GenBank/DDBJ databases">
        <authorList>
            <person name="Qin X."/>
            <person name="Bachman B."/>
            <person name="Battles P."/>
            <person name="Bell A."/>
            <person name="Bess C."/>
            <person name="Bickham C."/>
            <person name="Chaboub L."/>
            <person name="Chen D."/>
            <person name="Coyle M."/>
            <person name="Deiros D.R."/>
            <person name="Dinh H."/>
            <person name="Forbes L."/>
            <person name="Fowler G."/>
            <person name="Francisco L."/>
            <person name="Fu Q."/>
            <person name="Gubbala S."/>
            <person name="Hale W."/>
            <person name="Han Y."/>
            <person name="Hemphill L."/>
            <person name="Highlander S.K."/>
            <person name="Hirani K."/>
            <person name="Hogues M."/>
            <person name="Jackson L."/>
            <person name="Jakkamsetti A."/>
            <person name="Javaid M."/>
            <person name="Jiang H."/>
            <person name="Korchina V."/>
            <person name="Kovar C."/>
            <person name="Lara F."/>
            <person name="Lee S."/>
            <person name="Mata R."/>
            <person name="Mathew T."/>
            <person name="Moen C."/>
            <person name="Morales K."/>
            <person name="Munidasa M."/>
            <person name="Nazareth L."/>
            <person name="Ngo R."/>
            <person name="Nguyen L."/>
            <person name="Okwuonu G."/>
            <person name="Ongeri F."/>
            <person name="Patil S."/>
            <person name="Petrosino J."/>
            <person name="Pham C."/>
            <person name="Pham P."/>
            <person name="Pu L.-L."/>
            <person name="Puazo M."/>
            <person name="Raj R."/>
            <person name="Reid J."/>
            <person name="Rouhana J."/>
            <person name="Saada N."/>
            <person name="Shang Y."/>
            <person name="Simmons D."/>
            <person name="Thornton R."/>
            <person name="Warren J."/>
            <person name="Weissenberger G."/>
            <person name="Zhang J."/>
            <person name="Zhang L."/>
            <person name="Zhou C."/>
            <person name="Zhu D."/>
            <person name="Muzny D."/>
            <person name="Worley K."/>
            <person name="Gibbs R."/>
        </authorList>
    </citation>
    <scope>NUCLEOTIDE SEQUENCE [LARGE SCALE GENOMIC DNA]</scope>
    <source>
        <strain evidence="10 11">ATCC 51172</strain>
    </source>
</reference>
<evidence type="ECO:0000256" key="1">
    <source>
        <dbReference type="ARBA" id="ARBA00022553"/>
    </source>
</evidence>
<dbReference type="STRING" id="525254.HMPREF0072_2079"/>
<keyword evidence="2" id="KW-0902">Two-component regulatory system</keyword>
<dbReference type="PROSITE" id="PS50110">
    <property type="entry name" value="RESPONSE_REGULATORY"/>
    <property type="match status" value="1"/>
</dbReference>
<dbReference type="PANTHER" id="PTHR48111:SF1">
    <property type="entry name" value="TWO-COMPONENT RESPONSE REGULATOR ORR33"/>
    <property type="match status" value="1"/>
</dbReference>
<evidence type="ECO:0000313" key="10">
    <source>
        <dbReference type="EMBL" id="EEI85403.1"/>
    </source>
</evidence>
<feature type="DNA-binding region" description="OmpR/PhoB-type" evidence="7">
    <location>
        <begin position="129"/>
        <end position="225"/>
    </location>
</feature>
<keyword evidence="4 7" id="KW-0238">DNA-binding</keyword>
<dbReference type="InterPro" id="IPR016032">
    <property type="entry name" value="Sig_transdc_resp-reg_C-effctor"/>
</dbReference>
<dbReference type="SMART" id="SM00448">
    <property type="entry name" value="REC"/>
    <property type="match status" value="1"/>
</dbReference>
<dbReference type="GO" id="GO:0006355">
    <property type="term" value="P:regulation of DNA-templated transcription"/>
    <property type="evidence" value="ECO:0007669"/>
    <property type="project" value="InterPro"/>
</dbReference>
<dbReference type="Gene3D" id="1.10.10.10">
    <property type="entry name" value="Winged helix-like DNA-binding domain superfamily/Winged helix DNA-binding domain"/>
    <property type="match status" value="1"/>
</dbReference>
<dbReference type="FunFam" id="3.40.50.2300:FF:000001">
    <property type="entry name" value="DNA-binding response regulator PhoB"/>
    <property type="match status" value="1"/>
</dbReference>
<dbReference type="Pfam" id="PF00072">
    <property type="entry name" value="Response_reg"/>
    <property type="match status" value="1"/>
</dbReference>
<dbReference type="PANTHER" id="PTHR48111">
    <property type="entry name" value="REGULATOR OF RPOS"/>
    <property type="match status" value="1"/>
</dbReference>
<feature type="modified residue" description="4-aspartylphosphate" evidence="6">
    <location>
        <position position="58"/>
    </location>
</feature>
<evidence type="ECO:0000256" key="7">
    <source>
        <dbReference type="PROSITE-ProRule" id="PRU01091"/>
    </source>
</evidence>
<dbReference type="PROSITE" id="PS51755">
    <property type="entry name" value="OMPR_PHOB"/>
    <property type="match status" value="1"/>
</dbReference>
<organism evidence="10 11">
    <name type="scientific">Anaerococcus lactolyticus ATCC 51172</name>
    <dbReference type="NCBI Taxonomy" id="525254"/>
    <lineage>
        <taxon>Bacteria</taxon>
        <taxon>Bacillati</taxon>
        <taxon>Bacillota</taxon>
        <taxon>Tissierellia</taxon>
        <taxon>Tissierellales</taxon>
        <taxon>Peptoniphilaceae</taxon>
        <taxon>Anaerococcus</taxon>
    </lineage>
</organism>
<dbReference type="InterPro" id="IPR011006">
    <property type="entry name" value="CheY-like_superfamily"/>
</dbReference>
<accession>C2BIA9</accession>
<dbReference type="CDD" id="cd00383">
    <property type="entry name" value="trans_reg_C"/>
    <property type="match status" value="1"/>
</dbReference>